<organism evidence="2 3">
    <name type="scientific">Tagetes erecta</name>
    <name type="common">African marigold</name>
    <dbReference type="NCBI Taxonomy" id="13708"/>
    <lineage>
        <taxon>Eukaryota</taxon>
        <taxon>Viridiplantae</taxon>
        <taxon>Streptophyta</taxon>
        <taxon>Embryophyta</taxon>
        <taxon>Tracheophyta</taxon>
        <taxon>Spermatophyta</taxon>
        <taxon>Magnoliopsida</taxon>
        <taxon>eudicotyledons</taxon>
        <taxon>Gunneridae</taxon>
        <taxon>Pentapetalae</taxon>
        <taxon>asterids</taxon>
        <taxon>campanulids</taxon>
        <taxon>Asterales</taxon>
        <taxon>Asteraceae</taxon>
        <taxon>Asteroideae</taxon>
        <taxon>Heliantheae alliance</taxon>
        <taxon>Tageteae</taxon>
        <taxon>Tagetes</taxon>
    </lineage>
</organism>
<accession>A0AAD8K4F6</accession>
<feature type="compositionally biased region" description="Polar residues" evidence="1">
    <location>
        <begin position="1"/>
        <end position="11"/>
    </location>
</feature>
<proteinExistence type="predicted"/>
<name>A0AAD8K4F6_TARER</name>
<sequence length="91" mass="9815">MKTTHHFSTLPTLPLSPATHLRPTTTTESKLLIDESDSLDLGMEKEKLEFGGDGWGCGEGHGGCYPVMVRSRCGHDGGQGWWFLPSGDGVV</sequence>
<evidence type="ECO:0000313" key="2">
    <source>
        <dbReference type="EMBL" id="KAK1415604.1"/>
    </source>
</evidence>
<dbReference type="EMBL" id="JAUHHV010000008">
    <property type="protein sequence ID" value="KAK1415604.1"/>
    <property type="molecule type" value="Genomic_DNA"/>
</dbReference>
<keyword evidence="3" id="KW-1185">Reference proteome</keyword>
<evidence type="ECO:0000256" key="1">
    <source>
        <dbReference type="SAM" id="MobiDB-lite"/>
    </source>
</evidence>
<dbReference type="Proteomes" id="UP001229421">
    <property type="component" value="Unassembled WGS sequence"/>
</dbReference>
<reference evidence="2" key="1">
    <citation type="journal article" date="2023" name="bioRxiv">
        <title>Improved chromosome-level genome assembly for marigold (Tagetes erecta).</title>
        <authorList>
            <person name="Jiang F."/>
            <person name="Yuan L."/>
            <person name="Wang S."/>
            <person name="Wang H."/>
            <person name="Xu D."/>
            <person name="Wang A."/>
            <person name="Fan W."/>
        </authorList>
    </citation>
    <scope>NUCLEOTIDE SEQUENCE</scope>
    <source>
        <strain evidence="2">WSJ</strain>
        <tissue evidence="2">Leaf</tissue>
    </source>
</reference>
<dbReference type="AlphaFoldDB" id="A0AAD8K4F6"/>
<evidence type="ECO:0000313" key="3">
    <source>
        <dbReference type="Proteomes" id="UP001229421"/>
    </source>
</evidence>
<gene>
    <name evidence="2" type="ORF">QVD17_31387</name>
</gene>
<comment type="caution">
    <text evidence="2">The sequence shown here is derived from an EMBL/GenBank/DDBJ whole genome shotgun (WGS) entry which is preliminary data.</text>
</comment>
<protein>
    <submittedName>
        <fullName evidence="2">Uncharacterized protein</fullName>
    </submittedName>
</protein>
<feature type="region of interest" description="Disordered" evidence="1">
    <location>
        <begin position="1"/>
        <end position="29"/>
    </location>
</feature>